<sequence length="78" mass="8190">MARTKTAVQVFTLLSILPLIANSTDFNYPAVFNFGDSNSDTGGFAAGLGLLLDPPYGTDLLQKPPPEGSLMAGSLLIF</sequence>
<organism evidence="2 3">
    <name type="scientific">Salix udensis</name>
    <dbReference type="NCBI Taxonomy" id="889485"/>
    <lineage>
        <taxon>Eukaryota</taxon>
        <taxon>Viridiplantae</taxon>
        <taxon>Streptophyta</taxon>
        <taxon>Embryophyta</taxon>
        <taxon>Tracheophyta</taxon>
        <taxon>Spermatophyta</taxon>
        <taxon>Magnoliopsida</taxon>
        <taxon>eudicotyledons</taxon>
        <taxon>Gunneridae</taxon>
        <taxon>Pentapetalae</taxon>
        <taxon>rosids</taxon>
        <taxon>fabids</taxon>
        <taxon>Malpighiales</taxon>
        <taxon>Salicaceae</taxon>
        <taxon>Saliceae</taxon>
        <taxon>Salix</taxon>
    </lineage>
</organism>
<comment type="caution">
    <text evidence="2">The sequence shown here is derived from an EMBL/GenBank/DDBJ whole genome shotgun (WGS) entry which is preliminary data.</text>
</comment>
<feature type="signal peptide" evidence="1">
    <location>
        <begin position="1"/>
        <end position="23"/>
    </location>
</feature>
<dbReference type="EMBL" id="JAPFFJ010000002">
    <property type="protein sequence ID" value="KAJ6434382.1"/>
    <property type="molecule type" value="Genomic_DNA"/>
</dbReference>
<evidence type="ECO:0000313" key="3">
    <source>
        <dbReference type="Proteomes" id="UP001162972"/>
    </source>
</evidence>
<reference evidence="2 3" key="1">
    <citation type="journal article" date="2023" name="Int. J. Mol. Sci.">
        <title>De Novo Assembly and Annotation of 11 Diverse Shrub Willow (Salix) Genomes Reveals Novel Gene Organization in Sex-Linked Regions.</title>
        <authorList>
            <person name="Hyden B."/>
            <person name="Feng K."/>
            <person name="Yates T.B."/>
            <person name="Jawdy S."/>
            <person name="Cereghino C."/>
            <person name="Smart L.B."/>
            <person name="Muchero W."/>
        </authorList>
    </citation>
    <scope>NUCLEOTIDE SEQUENCE [LARGE SCALE GENOMIC DNA]</scope>
    <source>
        <tissue evidence="2">Shoot tip</tissue>
    </source>
</reference>
<protein>
    <recommendedName>
        <fullName evidence="4">GDSL esterase/lipase</fullName>
    </recommendedName>
</protein>
<gene>
    <name evidence="2" type="ORF">OIU84_017982</name>
</gene>
<dbReference type="AlphaFoldDB" id="A0AAD6PL49"/>
<name>A0AAD6PL49_9ROSI</name>
<evidence type="ECO:0000313" key="2">
    <source>
        <dbReference type="EMBL" id="KAJ6434382.1"/>
    </source>
</evidence>
<evidence type="ECO:0008006" key="4">
    <source>
        <dbReference type="Google" id="ProtNLM"/>
    </source>
</evidence>
<keyword evidence="3" id="KW-1185">Reference proteome</keyword>
<proteinExistence type="predicted"/>
<keyword evidence="1" id="KW-0732">Signal</keyword>
<dbReference type="Proteomes" id="UP001162972">
    <property type="component" value="Chromosome 13"/>
</dbReference>
<accession>A0AAD6PL49</accession>
<feature type="chain" id="PRO_5042104516" description="GDSL esterase/lipase" evidence="1">
    <location>
        <begin position="24"/>
        <end position="78"/>
    </location>
</feature>
<evidence type="ECO:0000256" key="1">
    <source>
        <dbReference type="SAM" id="SignalP"/>
    </source>
</evidence>